<protein>
    <submittedName>
        <fullName evidence="3">DUF2945 domain-containing protein</fullName>
    </submittedName>
</protein>
<dbReference type="EMBL" id="JAJITD010000017">
    <property type="protein sequence ID" value="MCC8396242.1"/>
    <property type="molecule type" value="Genomic_DNA"/>
</dbReference>
<dbReference type="InterPro" id="IPR021331">
    <property type="entry name" value="Hva1_TUDOR"/>
</dbReference>
<evidence type="ECO:0000313" key="4">
    <source>
        <dbReference type="Proteomes" id="UP001431019"/>
    </source>
</evidence>
<feature type="region of interest" description="Disordered" evidence="1">
    <location>
        <begin position="37"/>
        <end position="59"/>
    </location>
</feature>
<evidence type="ECO:0000259" key="2">
    <source>
        <dbReference type="Pfam" id="PF11160"/>
    </source>
</evidence>
<gene>
    <name evidence="3" type="ORF">LJ656_27000</name>
</gene>
<sequence>MPAHLKLHDRVSWNTPQGVTHGKIVRVISTRETIDGRTVDGSKADPHYEVESEKSGKHAVHRGDALTLTLLKD</sequence>
<dbReference type="Pfam" id="PF11160">
    <property type="entry name" value="Hva1_TUDOR"/>
    <property type="match status" value="1"/>
</dbReference>
<evidence type="ECO:0000256" key="1">
    <source>
        <dbReference type="SAM" id="MobiDB-lite"/>
    </source>
</evidence>
<feature type="domain" description="Hypervirulence associated protein TUDOR" evidence="2">
    <location>
        <begin position="9"/>
        <end position="66"/>
    </location>
</feature>
<keyword evidence="4" id="KW-1185">Reference proteome</keyword>
<accession>A0ABS8K259</accession>
<proteinExistence type="predicted"/>
<dbReference type="Proteomes" id="UP001431019">
    <property type="component" value="Unassembled WGS sequence"/>
</dbReference>
<dbReference type="Gene3D" id="2.30.30.1060">
    <property type="match status" value="1"/>
</dbReference>
<reference evidence="3 4" key="1">
    <citation type="submission" date="2021-11" db="EMBL/GenBank/DDBJ databases">
        <authorList>
            <person name="Oh E.-T."/>
            <person name="Kim S.-B."/>
        </authorList>
    </citation>
    <scope>NUCLEOTIDE SEQUENCE [LARGE SCALE GENOMIC DNA]</scope>
    <source>
        <strain evidence="3 4">MMS20-SJTR3</strain>
    </source>
</reference>
<dbReference type="RefSeq" id="WP_230512593.1">
    <property type="nucleotide sequence ID" value="NZ_JAJITD010000017.1"/>
</dbReference>
<comment type="caution">
    <text evidence="3">The sequence shown here is derived from an EMBL/GenBank/DDBJ whole genome shotgun (WGS) entry which is preliminary data.</text>
</comment>
<name>A0ABS8K259_9BURK</name>
<organism evidence="3 4">
    <name type="scientific">Paraburkholderia sejongensis</name>
    <dbReference type="NCBI Taxonomy" id="2886946"/>
    <lineage>
        <taxon>Bacteria</taxon>
        <taxon>Pseudomonadati</taxon>
        <taxon>Pseudomonadota</taxon>
        <taxon>Betaproteobacteria</taxon>
        <taxon>Burkholderiales</taxon>
        <taxon>Burkholderiaceae</taxon>
        <taxon>Paraburkholderia</taxon>
    </lineage>
</organism>
<evidence type="ECO:0000313" key="3">
    <source>
        <dbReference type="EMBL" id="MCC8396242.1"/>
    </source>
</evidence>